<dbReference type="EMBL" id="PNYA01000043">
    <property type="protein sequence ID" value="PMS14553.1"/>
    <property type="molecule type" value="Genomic_DNA"/>
</dbReference>
<dbReference type="Pfam" id="PF00440">
    <property type="entry name" value="TetR_N"/>
    <property type="match status" value="1"/>
</dbReference>
<dbReference type="InterPro" id="IPR001647">
    <property type="entry name" value="HTH_TetR"/>
</dbReference>
<dbReference type="OrthoDB" id="6684185at2"/>
<dbReference type="Gene3D" id="1.10.357.10">
    <property type="entry name" value="Tetracycline Repressor, domain 2"/>
    <property type="match status" value="1"/>
</dbReference>
<keyword evidence="5" id="KW-1185">Reference proteome</keyword>
<keyword evidence="1 2" id="KW-0238">DNA-binding</keyword>
<accession>A0A2N7VBK2</accession>
<evidence type="ECO:0000313" key="5">
    <source>
        <dbReference type="Proteomes" id="UP000235616"/>
    </source>
</evidence>
<dbReference type="RefSeq" id="WP_102649268.1">
    <property type="nucleotide sequence ID" value="NZ_PNYA01000043.1"/>
</dbReference>
<organism evidence="4 5">
    <name type="scientific">Trinickia dabaoshanensis</name>
    <dbReference type="NCBI Taxonomy" id="564714"/>
    <lineage>
        <taxon>Bacteria</taxon>
        <taxon>Pseudomonadati</taxon>
        <taxon>Pseudomonadota</taxon>
        <taxon>Betaproteobacteria</taxon>
        <taxon>Burkholderiales</taxon>
        <taxon>Burkholderiaceae</taxon>
        <taxon>Trinickia</taxon>
    </lineage>
</organism>
<protein>
    <submittedName>
        <fullName evidence="4">TetR/AcrR family transcriptional regulator</fullName>
    </submittedName>
</protein>
<dbReference type="GO" id="GO:0003700">
    <property type="term" value="F:DNA-binding transcription factor activity"/>
    <property type="evidence" value="ECO:0007669"/>
    <property type="project" value="TreeGrafter"/>
</dbReference>
<dbReference type="InterPro" id="IPR009057">
    <property type="entry name" value="Homeodomain-like_sf"/>
</dbReference>
<evidence type="ECO:0000256" key="2">
    <source>
        <dbReference type="PROSITE-ProRule" id="PRU00335"/>
    </source>
</evidence>
<name>A0A2N7VBK2_9BURK</name>
<dbReference type="PRINTS" id="PR00455">
    <property type="entry name" value="HTHTETR"/>
</dbReference>
<feature type="DNA-binding region" description="H-T-H motif" evidence="2">
    <location>
        <begin position="34"/>
        <end position="53"/>
    </location>
</feature>
<feature type="domain" description="HTH tetR-type" evidence="3">
    <location>
        <begin position="11"/>
        <end position="71"/>
    </location>
</feature>
<dbReference type="PROSITE" id="PS50977">
    <property type="entry name" value="HTH_TETR_2"/>
    <property type="match status" value="1"/>
</dbReference>
<dbReference type="AlphaFoldDB" id="A0A2N7VBK2"/>
<dbReference type="InterPro" id="IPR050109">
    <property type="entry name" value="HTH-type_TetR-like_transc_reg"/>
</dbReference>
<reference evidence="4 5" key="1">
    <citation type="submission" date="2018-01" db="EMBL/GenBank/DDBJ databases">
        <title>Whole genome analyses suggest that Burkholderia sensu lato contains two further novel genera in the rhizoxinica-symbiotica group Mycetohabitans gen. nov., and Trinickia gen. nov.: implications for the evolution of diazotrophy and nodulation in the Burkholderiaceae.</title>
        <authorList>
            <person name="Estrada-de los Santos P."/>
            <person name="Palmer M."/>
            <person name="Chavez-Ramirez B."/>
            <person name="Beukes C."/>
            <person name="Steenkamp E.T."/>
            <person name="Hirsch A.M."/>
            <person name="Manyaka P."/>
            <person name="Maluk M."/>
            <person name="Lafos M."/>
            <person name="Crook M."/>
            <person name="Gross E."/>
            <person name="Simon M.F."/>
            <person name="Bueno dos Reis Junior F."/>
            <person name="Poole P.S."/>
            <person name="Venter S.N."/>
            <person name="James E.K."/>
        </authorList>
    </citation>
    <scope>NUCLEOTIDE SEQUENCE [LARGE SCALE GENOMIC DNA]</scope>
    <source>
        <strain evidence="4 5">GIMN1.004</strain>
    </source>
</reference>
<dbReference type="PANTHER" id="PTHR30055:SF241">
    <property type="entry name" value="TRANSCRIPTIONAL REGULATORY PROTEIN"/>
    <property type="match status" value="1"/>
</dbReference>
<dbReference type="PANTHER" id="PTHR30055">
    <property type="entry name" value="HTH-TYPE TRANSCRIPTIONAL REGULATOR RUTR"/>
    <property type="match status" value="1"/>
</dbReference>
<evidence type="ECO:0000313" key="4">
    <source>
        <dbReference type="EMBL" id="PMS14553.1"/>
    </source>
</evidence>
<dbReference type="SUPFAM" id="SSF46689">
    <property type="entry name" value="Homeodomain-like"/>
    <property type="match status" value="1"/>
</dbReference>
<gene>
    <name evidence="4" type="ORF">C0Z18_30950</name>
</gene>
<dbReference type="GO" id="GO:0000976">
    <property type="term" value="F:transcription cis-regulatory region binding"/>
    <property type="evidence" value="ECO:0007669"/>
    <property type="project" value="TreeGrafter"/>
</dbReference>
<evidence type="ECO:0000256" key="1">
    <source>
        <dbReference type="ARBA" id="ARBA00023125"/>
    </source>
</evidence>
<proteinExistence type="predicted"/>
<comment type="caution">
    <text evidence="4">The sequence shown here is derived from an EMBL/GenBank/DDBJ whole genome shotgun (WGS) entry which is preliminary data.</text>
</comment>
<sequence>MTRMTREQSRAHTRARLLTVARQHFTRYGYAASSLDRIADEAGFSKGAVYSNFAGKDALFLGVLEEHARVTLAEVLAEVEDAPDIEEAIERIAAWATRSSRLGNWPMLVLEYARVAETEDTFRKQQEKILRAQWKALGRLLLALDDAPDVKPEVLGALIFELTYAPAMSFVSKPRSGDLVRIALRALFGK</sequence>
<evidence type="ECO:0000259" key="3">
    <source>
        <dbReference type="PROSITE" id="PS50977"/>
    </source>
</evidence>
<dbReference type="Proteomes" id="UP000235616">
    <property type="component" value="Unassembled WGS sequence"/>
</dbReference>